<keyword evidence="2" id="KW-1185">Reference proteome</keyword>
<sequence>MASVSTLAAHETHMKRNNLMFRAYAAYDFVSGDSQTLKEHWHQFVTTGLYHCCILVSILEGLTGWSSTRFTRARSTLVRHMRILHASGPEASAEALDEHLGLIEEFIKLERKVQDYGEDATPEILREMSGTMPPVQNVAGVEPGDRAVLVSALYMSRLCYHFRWLPPKEASVLTVLDKMYHRNNQITAYIYGRAFKRLRRSKQRAAASSKPAEEENKKA</sequence>
<dbReference type="Proteomes" id="UP000028045">
    <property type="component" value="Unassembled WGS sequence"/>
</dbReference>
<dbReference type="OrthoDB" id="10274233at2759"/>
<dbReference type="HOGENOM" id="CLU_1262253_0_0_1"/>
<gene>
    <name evidence="1" type="ORF">S7711_11243</name>
</gene>
<accession>A0A084AS59</accession>
<name>A0A084AS59_STACB</name>
<evidence type="ECO:0000313" key="2">
    <source>
        <dbReference type="Proteomes" id="UP000028045"/>
    </source>
</evidence>
<dbReference type="EMBL" id="KL648588">
    <property type="protein sequence ID" value="KEY68138.1"/>
    <property type="molecule type" value="Genomic_DNA"/>
</dbReference>
<reference evidence="1 2" key="1">
    <citation type="journal article" date="2014" name="BMC Genomics">
        <title>Comparative genome sequencing reveals chemotype-specific gene clusters in the toxigenic black mold Stachybotrys.</title>
        <authorList>
            <person name="Semeiks J."/>
            <person name="Borek D."/>
            <person name="Otwinowski Z."/>
            <person name="Grishin N.V."/>
        </authorList>
    </citation>
    <scope>NUCLEOTIDE SEQUENCE [LARGE SCALE GENOMIC DNA]</scope>
    <source>
        <strain evidence="2">CBS 109288 / IBT 7711</strain>
    </source>
</reference>
<dbReference type="AlphaFoldDB" id="A0A084AS59"/>
<protein>
    <submittedName>
        <fullName evidence="1">Uncharacterized protein</fullName>
    </submittedName>
</protein>
<organism evidence="1 2">
    <name type="scientific">Stachybotrys chartarum (strain CBS 109288 / IBT 7711)</name>
    <name type="common">Toxic black mold</name>
    <name type="synonym">Stilbospora chartarum</name>
    <dbReference type="NCBI Taxonomy" id="1280523"/>
    <lineage>
        <taxon>Eukaryota</taxon>
        <taxon>Fungi</taxon>
        <taxon>Dikarya</taxon>
        <taxon>Ascomycota</taxon>
        <taxon>Pezizomycotina</taxon>
        <taxon>Sordariomycetes</taxon>
        <taxon>Hypocreomycetidae</taxon>
        <taxon>Hypocreales</taxon>
        <taxon>Stachybotryaceae</taxon>
        <taxon>Stachybotrys</taxon>
    </lineage>
</organism>
<proteinExistence type="predicted"/>
<evidence type="ECO:0000313" key="1">
    <source>
        <dbReference type="EMBL" id="KEY68138.1"/>
    </source>
</evidence>